<dbReference type="AlphaFoldDB" id="W4LMN9"/>
<dbReference type="SUPFAM" id="SSF55031">
    <property type="entry name" value="Bacterial exopeptidase dimerisation domain"/>
    <property type="match status" value="1"/>
</dbReference>
<dbReference type="GO" id="GO:0016813">
    <property type="term" value="F:hydrolase activity, acting on carbon-nitrogen (but not peptide) bonds, in linear amidines"/>
    <property type="evidence" value="ECO:0007669"/>
    <property type="project" value="InterPro"/>
</dbReference>
<dbReference type="InterPro" id="IPR036264">
    <property type="entry name" value="Bact_exopeptidase_dim_dom"/>
</dbReference>
<comment type="caution">
    <text evidence="3">The sequence shown here is derived from an EMBL/GenBank/DDBJ whole genome shotgun (WGS) entry which is preliminary data.</text>
</comment>
<dbReference type="PANTHER" id="PTHR32494">
    <property type="entry name" value="ALLANTOATE DEIMINASE-RELATED"/>
    <property type="match status" value="1"/>
</dbReference>
<dbReference type="InterPro" id="IPR010158">
    <property type="entry name" value="Amidase_Cbmase"/>
</dbReference>
<evidence type="ECO:0000256" key="2">
    <source>
        <dbReference type="ARBA" id="ARBA00022801"/>
    </source>
</evidence>
<sequence>MTLPIDEQRLWNRHMTMAQIGATPKGGVNRQALSPEDVRARQLLTAWARELGFTVSTDEVGNLFVRREGTDSNTAPVLTGSHLDSQPTGGKFDGAYGVLAGFEALQAIHETGVSTKRPLEVVAWVNEEGSRFQPGCTGSLIFSGKARLDDLLANEDPAGMKFGDALQDSLNALSDIERRPTGFEVDTYIEAHIEQGPRLEAEGLPIGIVTGIQGMHRYSVEVIGDEAHAGTAPLKTRKDALKAAAEMVAPLRRRWPMRRTQCASRLAASRSHQARRILCQAGYFSPSISATRYKRPLIA</sequence>
<evidence type="ECO:0008006" key="5">
    <source>
        <dbReference type="Google" id="ProtNLM"/>
    </source>
</evidence>
<evidence type="ECO:0000313" key="4">
    <source>
        <dbReference type="Proteomes" id="UP000019141"/>
    </source>
</evidence>
<keyword evidence="4" id="KW-1185">Reference proteome</keyword>
<dbReference type="PANTHER" id="PTHR32494:SF5">
    <property type="entry name" value="ALLANTOATE AMIDOHYDROLASE"/>
    <property type="match status" value="1"/>
</dbReference>
<gene>
    <name evidence="3" type="ORF">ETSY1_16715</name>
</gene>
<dbReference type="InterPro" id="IPR002933">
    <property type="entry name" value="Peptidase_M20"/>
</dbReference>
<reference evidence="3 4" key="1">
    <citation type="journal article" date="2014" name="Nature">
        <title>An environmental bacterial taxon with a large and distinct metabolic repertoire.</title>
        <authorList>
            <person name="Wilson M.C."/>
            <person name="Mori T."/>
            <person name="Ruckert C."/>
            <person name="Uria A.R."/>
            <person name="Helf M.J."/>
            <person name="Takada K."/>
            <person name="Gernert C."/>
            <person name="Steffens U.A."/>
            <person name="Heycke N."/>
            <person name="Schmitt S."/>
            <person name="Rinke C."/>
            <person name="Helfrich E.J."/>
            <person name="Brachmann A.O."/>
            <person name="Gurgui C."/>
            <person name="Wakimoto T."/>
            <person name="Kracht M."/>
            <person name="Crusemann M."/>
            <person name="Hentschel U."/>
            <person name="Abe I."/>
            <person name="Matsunaga S."/>
            <person name="Kalinowski J."/>
            <person name="Takeyama H."/>
            <person name="Piel J."/>
        </authorList>
    </citation>
    <scope>NUCLEOTIDE SEQUENCE [LARGE SCALE GENOMIC DNA]</scope>
    <source>
        <strain evidence="4">TSY1</strain>
    </source>
</reference>
<dbReference type="EMBL" id="AZHW01000495">
    <property type="protein sequence ID" value="ETW98970.1"/>
    <property type="molecule type" value="Genomic_DNA"/>
</dbReference>
<proteinExistence type="inferred from homology"/>
<dbReference type="SUPFAM" id="SSF53187">
    <property type="entry name" value="Zn-dependent exopeptidases"/>
    <property type="match status" value="1"/>
</dbReference>
<dbReference type="PATRIC" id="fig|1429438.4.peg.3291"/>
<dbReference type="NCBIfam" id="TIGR01879">
    <property type="entry name" value="hydantase"/>
    <property type="match status" value="1"/>
</dbReference>
<dbReference type="Gene3D" id="3.40.630.10">
    <property type="entry name" value="Zn peptidases"/>
    <property type="match status" value="1"/>
</dbReference>
<dbReference type="HOGENOM" id="CLU_024588_7_0_7"/>
<organism evidence="3 4">
    <name type="scientific">Entotheonella factor</name>
    <dbReference type="NCBI Taxonomy" id="1429438"/>
    <lineage>
        <taxon>Bacteria</taxon>
        <taxon>Pseudomonadati</taxon>
        <taxon>Nitrospinota/Tectimicrobiota group</taxon>
        <taxon>Candidatus Tectimicrobiota</taxon>
        <taxon>Candidatus Entotheonellia</taxon>
        <taxon>Candidatus Entotheonellales</taxon>
        <taxon>Candidatus Entotheonellaceae</taxon>
        <taxon>Candidatus Entotheonella</taxon>
    </lineage>
</organism>
<keyword evidence="2" id="KW-0378">Hydrolase</keyword>
<dbReference type="Gene3D" id="3.30.70.360">
    <property type="match status" value="1"/>
</dbReference>
<comment type="similarity">
    <text evidence="1">Belongs to the peptidase M20 family.</text>
</comment>
<protein>
    <recommendedName>
        <fullName evidence="5">Peptidase M20 dimerisation domain-containing protein</fullName>
    </recommendedName>
</protein>
<evidence type="ECO:0000313" key="3">
    <source>
        <dbReference type="EMBL" id="ETW98970.1"/>
    </source>
</evidence>
<dbReference type="Pfam" id="PF01546">
    <property type="entry name" value="Peptidase_M20"/>
    <property type="match status" value="1"/>
</dbReference>
<name>W4LMN9_ENTF1</name>
<accession>W4LMN9</accession>
<evidence type="ECO:0000256" key="1">
    <source>
        <dbReference type="ARBA" id="ARBA00006153"/>
    </source>
</evidence>
<dbReference type="Proteomes" id="UP000019141">
    <property type="component" value="Unassembled WGS sequence"/>
</dbReference>